<evidence type="ECO:0000259" key="1">
    <source>
        <dbReference type="Pfam" id="PF12762"/>
    </source>
</evidence>
<dbReference type="AlphaFoldDB" id="A0AAV6EII9"/>
<evidence type="ECO:0000313" key="2">
    <source>
        <dbReference type="EMBL" id="KAB0614450.1"/>
    </source>
</evidence>
<dbReference type="GeneID" id="56510771"/>
<protein>
    <submittedName>
        <fullName evidence="2">Transposase</fullName>
    </submittedName>
</protein>
<name>A0AAV6EII9_CAMHY</name>
<reference evidence="2 3" key="1">
    <citation type="submission" date="2019-09" db="EMBL/GenBank/DDBJ databases">
        <title>Draft genome sequences of 48 bacterial type strains from the CCUG.</title>
        <authorList>
            <person name="Tunovic T."/>
            <person name="Pineiro-Iglesias B."/>
            <person name="Unosson C."/>
            <person name="Inganas E."/>
            <person name="Ohlen M."/>
            <person name="Cardew S."/>
            <person name="Jensie-Markopoulos S."/>
            <person name="Salva-Serra F."/>
            <person name="Jaen-Luchoro D."/>
            <person name="Karlsson R."/>
            <person name="Svensson-Stadler L."/>
            <person name="Chun J."/>
            <person name="Moore E."/>
        </authorList>
    </citation>
    <scope>NUCLEOTIDE SEQUENCE [LARGE SCALE GENOMIC DNA]</scope>
    <source>
        <strain evidence="2 3">CCUG 34538</strain>
    </source>
</reference>
<organism evidence="2 3">
    <name type="scientific">Campylobacter hyointestinalis subsp. lawsonii</name>
    <dbReference type="NCBI Taxonomy" id="91353"/>
    <lineage>
        <taxon>Bacteria</taxon>
        <taxon>Pseudomonadati</taxon>
        <taxon>Campylobacterota</taxon>
        <taxon>Epsilonproteobacteria</taxon>
        <taxon>Campylobacterales</taxon>
        <taxon>Campylobacteraceae</taxon>
        <taxon>Campylobacter</taxon>
    </lineage>
</organism>
<gene>
    <name evidence="2" type="ORF">F7P66_02345</name>
</gene>
<dbReference type="Proteomes" id="UP000423641">
    <property type="component" value="Unassembled WGS sequence"/>
</dbReference>
<feature type="domain" description="ISXO2-like transposase" evidence="1">
    <location>
        <begin position="2"/>
        <end position="69"/>
    </location>
</feature>
<accession>A0AAV6EII9</accession>
<sequence>MHTDENIGYSNFIAHYDHRVVNHAVEYCGINGENNNQSESYNSRFRRLQYRQCHKLGTLYLSNYANEIVCLEDTRRFNNGFIFRDILKKCLDSGISNEFCGYWQGNHKVAERLDI</sequence>
<dbReference type="Pfam" id="PF12762">
    <property type="entry name" value="DDE_Tnp_IS1595"/>
    <property type="match status" value="1"/>
</dbReference>
<proteinExistence type="predicted"/>
<dbReference type="RefSeq" id="WP_112000218.1">
    <property type="nucleotide sequence ID" value="NZ_CP053828.1"/>
</dbReference>
<evidence type="ECO:0000313" key="3">
    <source>
        <dbReference type="Proteomes" id="UP000423641"/>
    </source>
</evidence>
<dbReference type="EMBL" id="VZON01000001">
    <property type="protein sequence ID" value="KAB0614450.1"/>
    <property type="molecule type" value="Genomic_DNA"/>
</dbReference>
<dbReference type="InterPro" id="IPR024445">
    <property type="entry name" value="Tnp_ISXO2-like"/>
</dbReference>
<comment type="caution">
    <text evidence="2">The sequence shown here is derived from an EMBL/GenBank/DDBJ whole genome shotgun (WGS) entry which is preliminary data.</text>
</comment>